<dbReference type="PANTHER" id="PTHR33747">
    <property type="entry name" value="UPF0225 PROTEIN SCO1677"/>
    <property type="match status" value="1"/>
</dbReference>
<evidence type="ECO:0000256" key="1">
    <source>
        <dbReference type="ARBA" id="ARBA00010839"/>
    </source>
</evidence>
<dbReference type="Pfam" id="PF17775">
    <property type="entry name" value="YchJ_M-like"/>
    <property type="match status" value="1"/>
</dbReference>
<gene>
    <name evidence="4" type="ORF">GCM10009410_06440</name>
</gene>
<feature type="domain" description="YchJ-like middle NTF2-like" evidence="3">
    <location>
        <begin position="35"/>
        <end position="129"/>
    </location>
</feature>
<dbReference type="NCBIfam" id="NF002486">
    <property type="entry name" value="PRK01752.1"/>
    <property type="match status" value="1"/>
</dbReference>
<evidence type="ECO:0000313" key="5">
    <source>
        <dbReference type="Proteomes" id="UP000654004"/>
    </source>
</evidence>
<protein>
    <recommendedName>
        <fullName evidence="2">UPF0225 protein GCM10009410_06440</fullName>
    </recommendedName>
</protein>
<dbReference type="NCBIfam" id="NF002449">
    <property type="entry name" value="PRK01617.1"/>
    <property type="match status" value="1"/>
</dbReference>
<accession>A0ABQ2QE20</accession>
<keyword evidence="5" id="KW-1185">Reference proteome</keyword>
<name>A0ABQ2QE20_9GAMM</name>
<organism evidence="4 5">
    <name type="scientific">Shewanella ulleungensis</name>
    <dbReference type="NCBI Taxonomy" id="2282699"/>
    <lineage>
        <taxon>Bacteria</taxon>
        <taxon>Pseudomonadati</taxon>
        <taxon>Pseudomonadota</taxon>
        <taxon>Gammaproteobacteria</taxon>
        <taxon>Alteromonadales</taxon>
        <taxon>Shewanellaceae</taxon>
        <taxon>Shewanella</taxon>
    </lineage>
</organism>
<dbReference type="SUPFAM" id="SSF54427">
    <property type="entry name" value="NTF2-like"/>
    <property type="match status" value="1"/>
</dbReference>
<dbReference type="PANTHER" id="PTHR33747:SF1">
    <property type="entry name" value="ADENYLATE CYCLASE-ASSOCIATED CAP C-TERMINAL DOMAIN-CONTAINING PROTEIN"/>
    <property type="match status" value="1"/>
</dbReference>
<sequence>MTINISPTDLCPCGSKTLYQQCCLPLHCAEKVAQSPQQLMRSRYCAFVVGQFDYLIATHHPNYRQGLTVEQLAQSNTHWLGLELLATEQRENNGEVTFKAWYVEDKHIDAIYEKSSFVLVDEQWLYTEGKQMSTRSPARNEPCICHSGRKFKQCCAKLTH</sequence>
<dbReference type="InterPro" id="IPR004027">
    <property type="entry name" value="SEC_C_motif"/>
</dbReference>
<dbReference type="Proteomes" id="UP000654004">
    <property type="component" value="Unassembled WGS sequence"/>
</dbReference>
<evidence type="ECO:0000259" key="3">
    <source>
        <dbReference type="Pfam" id="PF17775"/>
    </source>
</evidence>
<reference evidence="5" key="1">
    <citation type="journal article" date="2019" name="Int. J. Syst. Evol. Microbiol.">
        <title>The Global Catalogue of Microorganisms (GCM) 10K type strain sequencing project: providing services to taxonomists for standard genome sequencing and annotation.</title>
        <authorList>
            <consortium name="The Broad Institute Genomics Platform"/>
            <consortium name="The Broad Institute Genome Sequencing Center for Infectious Disease"/>
            <person name="Wu L."/>
            <person name="Ma J."/>
        </authorList>
    </citation>
    <scope>NUCLEOTIDE SEQUENCE [LARGE SCALE GENOMIC DNA]</scope>
    <source>
        <strain evidence="5">JCM 32305</strain>
    </source>
</reference>
<dbReference type="HAMAP" id="MF_00612">
    <property type="entry name" value="UPF0225"/>
    <property type="match status" value="1"/>
</dbReference>
<evidence type="ECO:0000313" key="4">
    <source>
        <dbReference type="EMBL" id="GGP76686.1"/>
    </source>
</evidence>
<proteinExistence type="inferred from homology"/>
<dbReference type="Gene3D" id="3.10.450.50">
    <property type="match status" value="1"/>
</dbReference>
<dbReference type="InterPro" id="IPR032710">
    <property type="entry name" value="NTF2-like_dom_sf"/>
</dbReference>
<dbReference type="RefSeq" id="WP_188953233.1">
    <property type="nucleotide sequence ID" value="NZ_BMQW01000001.1"/>
</dbReference>
<dbReference type="InterPro" id="IPR023006">
    <property type="entry name" value="YchJ-like"/>
</dbReference>
<dbReference type="InterPro" id="IPR048469">
    <property type="entry name" value="YchJ-like_M"/>
</dbReference>
<dbReference type="SUPFAM" id="SSF103642">
    <property type="entry name" value="Sec-C motif"/>
    <property type="match status" value="1"/>
</dbReference>
<comment type="caution">
    <text evidence="4">The sequence shown here is derived from an EMBL/GenBank/DDBJ whole genome shotgun (WGS) entry which is preliminary data.</text>
</comment>
<evidence type="ECO:0000256" key="2">
    <source>
        <dbReference type="HAMAP-Rule" id="MF_00612"/>
    </source>
</evidence>
<dbReference type="Pfam" id="PF02810">
    <property type="entry name" value="SEC-C"/>
    <property type="match status" value="2"/>
</dbReference>
<comment type="similarity">
    <text evidence="1 2">Belongs to the UPF0225 family.</text>
</comment>
<dbReference type="EMBL" id="BMQW01000001">
    <property type="protein sequence ID" value="GGP76686.1"/>
    <property type="molecule type" value="Genomic_DNA"/>
</dbReference>